<dbReference type="EMBL" id="JAVHJS010000011">
    <property type="protein sequence ID" value="KAK2843223.1"/>
    <property type="molecule type" value="Genomic_DNA"/>
</dbReference>
<evidence type="ECO:0000313" key="1">
    <source>
        <dbReference type="EMBL" id="KAK2843223.1"/>
    </source>
</evidence>
<keyword evidence="2" id="KW-1185">Reference proteome</keyword>
<organism evidence="1 2">
    <name type="scientific">Tachysurus vachellii</name>
    <name type="common">Darkbarbel catfish</name>
    <name type="synonym">Pelteobagrus vachellii</name>
    <dbReference type="NCBI Taxonomy" id="175792"/>
    <lineage>
        <taxon>Eukaryota</taxon>
        <taxon>Metazoa</taxon>
        <taxon>Chordata</taxon>
        <taxon>Craniata</taxon>
        <taxon>Vertebrata</taxon>
        <taxon>Euteleostomi</taxon>
        <taxon>Actinopterygii</taxon>
        <taxon>Neopterygii</taxon>
        <taxon>Teleostei</taxon>
        <taxon>Ostariophysi</taxon>
        <taxon>Siluriformes</taxon>
        <taxon>Bagridae</taxon>
        <taxon>Tachysurus</taxon>
    </lineage>
</organism>
<accession>A0AA88MTH4</accession>
<proteinExistence type="predicted"/>
<comment type="caution">
    <text evidence="1">The sequence shown here is derived from an EMBL/GenBank/DDBJ whole genome shotgun (WGS) entry which is preliminary data.</text>
</comment>
<name>A0AA88MTH4_TACVA</name>
<dbReference type="Proteomes" id="UP001187315">
    <property type="component" value="Unassembled WGS sequence"/>
</dbReference>
<sequence length="187" mass="21154">MIRGPECRLCWFTTTKTQSINHMGFPYHTTTEDCFTGIQVESGRVTEFISCNRVETDIIVPGFYYVVTCTYLFVGKDGQMDTSTWEKEEVPVPYESDESFNPEEMEVPFICCHLSDRGVTDVGLKLPALREAFATLLASIHNQNFLFLVGKKIVMRLAAANIQKSSIYILVLLAKSNFSSFYPCAML</sequence>
<evidence type="ECO:0000313" key="2">
    <source>
        <dbReference type="Proteomes" id="UP001187315"/>
    </source>
</evidence>
<gene>
    <name evidence="1" type="ORF">Q7C36_011438</name>
</gene>
<protein>
    <submittedName>
        <fullName evidence="1">Uncharacterized protein</fullName>
    </submittedName>
</protein>
<dbReference type="AlphaFoldDB" id="A0AA88MTH4"/>
<reference evidence="1" key="1">
    <citation type="submission" date="2023-08" db="EMBL/GenBank/DDBJ databases">
        <title>Pelteobagrus vachellii genome.</title>
        <authorList>
            <person name="Liu H."/>
        </authorList>
    </citation>
    <scope>NUCLEOTIDE SEQUENCE</scope>
    <source>
        <strain evidence="1">PRFRI_2022a</strain>
        <tissue evidence="1">Muscle</tissue>
    </source>
</reference>